<gene>
    <name evidence="2" type="ORF">KEM09_21645</name>
</gene>
<dbReference type="RefSeq" id="WP_212232013.1">
    <property type="nucleotide sequence ID" value="NZ_JAGUCN010000051.1"/>
</dbReference>
<evidence type="ECO:0000313" key="2">
    <source>
        <dbReference type="EMBL" id="MBS2214027.1"/>
    </source>
</evidence>
<evidence type="ECO:0000313" key="3">
    <source>
        <dbReference type="Proteomes" id="UP000721861"/>
    </source>
</evidence>
<sequence length="187" mass="22127">MKITLSIFLLISSLYTCVIAQTRTYEILEDEDQNLINDLTSTFKDQSIPFLLSPFVRHSIDTSMLDIPHLEKDYRFEKVKFKMQNNESKLLNRNDFLLILNPDSLIKYESIDNAESFEDPVLENISKYYGKMGICEFRRIIYSQNREYAIIEYWMNCGFLCGFGEVVLMKKKNNHWTKYRPLVLSES</sequence>
<proteinExistence type="predicted"/>
<comment type="caution">
    <text evidence="2">The sequence shown here is derived from an EMBL/GenBank/DDBJ whole genome shotgun (WGS) entry which is preliminary data.</text>
</comment>
<dbReference type="EMBL" id="JAGUCN010000051">
    <property type="protein sequence ID" value="MBS2214027.1"/>
    <property type="molecule type" value="Genomic_DNA"/>
</dbReference>
<protein>
    <submittedName>
        <fullName evidence="2">Uncharacterized protein</fullName>
    </submittedName>
</protein>
<keyword evidence="3" id="KW-1185">Reference proteome</keyword>
<keyword evidence="1" id="KW-0732">Signal</keyword>
<feature type="chain" id="PRO_5045875526" evidence="1">
    <location>
        <begin position="21"/>
        <end position="187"/>
    </location>
</feature>
<accession>A0ABS5KH20</accession>
<feature type="signal peptide" evidence="1">
    <location>
        <begin position="1"/>
        <end position="20"/>
    </location>
</feature>
<reference evidence="2 3" key="1">
    <citation type="journal article" date="2014" name="Int. J. Syst. Evol. Microbiol.">
        <title>Carboxylicivirga gen. nov. in the family Marinilabiliaceae with two novel species, Carboxylicivirga mesophila sp. nov. and Carboxylicivirga taeanensis sp. nov., and reclassification of Cytophaga fermentans as Saccharicrinis fermentans gen. nov., comb. nov.</title>
        <authorList>
            <person name="Yang S.H."/>
            <person name="Seo H.S."/>
            <person name="Woo J.H."/>
            <person name="Oh H.M."/>
            <person name="Jang H."/>
            <person name="Lee J.H."/>
            <person name="Kim S.J."/>
            <person name="Kwon K.K."/>
        </authorList>
    </citation>
    <scope>NUCLEOTIDE SEQUENCE [LARGE SCALE GENOMIC DNA]</scope>
    <source>
        <strain evidence="2 3">JCM 18290</strain>
    </source>
</reference>
<organism evidence="2 3">
    <name type="scientific">Carboxylicivirga mesophila</name>
    <dbReference type="NCBI Taxonomy" id="1166478"/>
    <lineage>
        <taxon>Bacteria</taxon>
        <taxon>Pseudomonadati</taxon>
        <taxon>Bacteroidota</taxon>
        <taxon>Bacteroidia</taxon>
        <taxon>Marinilabiliales</taxon>
        <taxon>Marinilabiliaceae</taxon>
        <taxon>Carboxylicivirga</taxon>
    </lineage>
</organism>
<name>A0ABS5KH20_9BACT</name>
<dbReference type="Proteomes" id="UP000721861">
    <property type="component" value="Unassembled WGS sequence"/>
</dbReference>
<evidence type="ECO:0000256" key="1">
    <source>
        <dbReference type="SAM" id="SignalP"/>
    </source>
</evidence>